<keyword evidence="2" id="KW-1185">Reference proteome</keyword>
<reference evidence="1 2" key="1">
    <citation type="submission" date="2014-07" db="EMBL/GenBank/DDBJ databases">
        <authorList>
            <person name="Urmite Genomes Urmite Genomes"/>
        </authorList>
    </citation>
    <scope>NUCLEOTIDE SEQUENCE [LARGE SCALE GENOMIC DNA]</scope>
    <source>
        <strain evidence="1 2">20_BN</strain>
    </source>
</reference>
<dbReference type="HOGENOM" id="CLU_3121766_0_0_6"/>
<evidence type="ECO:0000313" key="2">
    <source>
        <dbReference type="Proteomes" id="UP000053902"/>
    </source>
</evidence>
<organism evidence="1 2">
    <name type="scientific">Pseudomonas saudiphocaensis</name>
    <dbReference type="NCBI Taxonomy" id="1499686"/>
    <lineage>
        <taxon>Bacteria</taxon>
        <taxon>Pseudomonadati</taxon>
        <taxon>Pseudomonadota</taxon>
        <taxon>Gammaproteobacteria</taxon>
        <taxon>Pseudomonadales</taxon>
        <taxon>Pseudomonadaceae</taxon>
        <taxon>Pseudomonas</taxon>
    </lineage>
</organism>
<dbReference type="Proteomes" id="UP000053902">
    <property type="component" value="Unassembled WGS sequence"/>
</dbReference>
<dbReference type="RefSeq" id="WP_171819287.1">
    <property type="nucleotide sequence ID" value="NZ_CCSF01000001.1"/>
</dbReference>
<protein>
    <submittedName>
        <fullName evidence="1">Uncharacterized protein</fullName>
    </submittedName>
</protein>
<name>A0A078LMN1_9PSED</name>
<gene>
    <name evidence="1" type="ORF">BN1079_01105</name>
</gene>
<sequence>MILCASLCPGAIGTPSGYAVGAGHAREINGRTDVLSLIAGMACSYSLRSL</sequence>
<accession>A0A078LMN1</accession>
<dbReference type="STRING" id="1499686.BN1079_01105"/>
<dbReference type="AlphaFoldDB" id="A0A078LMN1"/>
<proteinExistence type="predicted"/>
<dbReference type="EMBL" id="CCSF01000001">
    <property type="protein sequence ID" value="CDZ93803.1"/>
    <property type="molecule type" value="Genomic_DNA"/>
</dbReference>
<evidence type="ECO:0000313" key="1">
    <source>
        <dbReference type="EMBL" id="CDZ93803.1"/>
    </source>
</evidence>